<gene>
    <name evidence="1" type="ORF">G9U52_01675</name>
</gene>
<dbReference type="RefSeq" id="WP_166145211.1">
    <property type="nucleotide sequence ID" value="NZ_JAAOIW010000001.1"/>
</dbReference>
<organism evidence="1 2">
    <name type="scientific">Paenibacillus agricola</name>
    <dbReference type="NCBI Taxonomy" id="2716264"/>
    <lineage>
        <taxon>Bacteria</taxon>
        <taxon>Bacillati</taxon>
        <taxon>Bacillota</taxon>
        <taxon>Bacilli</taxon>
        <taxon>Bacillales</taxon>
        <taxon>Paenibacillaceae</taxon>
        <taxon>Paenibacillus</taxon>
    </lineage>
</organism>
<reference evidence="1" key="1">
    <citation type="submission" date="2020-03" db="EMBL/GenBank/DDBJ databases">
        <title>Draft sequencing of Paenibacilllus sp. S3N08.</title>
        <authorList>
            <person name="Kim D.-U."/>
        </authorList>
    </citation>
    <scope>NUCLEOTIDE SEQUENCE</scope>
    <source>
        <strain evidence="1">S3N08</strain>
    </source>
</reference>
<comment type="caution">
    <text evidence="1">The sequence shown here is derived from an EMBL/GenBank/DDBJ whole genome shotgun (WGS) entry which is preliminary data.</text>
</comment>
<name>A0ABX0IX74_9BACL</name>
<proteinExistence type="predicted"/>
<accession>A0ABX0IX74</accession>
<evidence type="ECO:0000313" key="1">
    <source>
        <dbReference type="EMBL" id="NHN28537.1"/>
    </source>
</evidence>
<evidence type="ECO:0008006" key="3">
    <source>
        <dbReference type="Google" id="ProtNLM"/>
    </source>
</evidence>
<evidence type="ECO:0000313" key="2">
    <source>
        <dbReference type="Proteomes" id="UP001165962"/>
    </source>
</evidence>
<protein>
    <recommendedName>
        <fullName evidence="3">Class I SAM-dependent methyltransferase</fullName>
    </recommendedName>
</protein>
<dbReference type="EMBL" id="JAAOIW010000001">
    <property type="protein sequence ID" value="NHN28537.1"/>
    <property type="molecule type" value="Genomic_DNA"/>
</dbReference>
<keyword evidence="2" id="KW-1185">Reference proteome</keyword>
<dbReference type="Proteomes" id="UP001165962">
    <property type="component" value="Unassembled WGS sequence"/>
</dbReference>
<sequence>MRGFHRTFQPIEYDQRQVGDSVVDWGSQEWGTHRFHVRQLLEHAIDSLSIRDKAVVLGAGNHGDVDLPELANQFTQVTVMDTEANAIEEVLEQSGGVASTKVKSLTHIDYTCLDQIQFYETWEDLLINHAPAHEIYSYLKNCSFEVRKYEALPHLKKSFSLVISSSVHTQLFYINALTQFSVYVSQYNSQEIGQIIEGLMYLRNSLITDYNRLLVSLLKPEGKLVMWSEMIRLNEQNQIVLDNLHALHTEKERMAFLFRSFGEMGMEVAVLGLKGLYDQMKPEGQLFKSWFNLAGDEKQYLTAGFSGAVRK</sequence>